<feature type="compositionally biased region" description="Polar residues" evidence="1">
    <location>
        <begin position="240"/>
        <end position="255"/>
    </location>
</feature>
<feature type="compositionally biased region" description="Acidic residues" evidence="1">
    <location>
        <begin position="267"/>
        <end position="279"/>
    </location>
</feature>
<feature type="compositionally biased region" description="Basic and acidic residues" evidence="1">
    <location>
        <begin position="220"/>
        <end position="235"/>
    </location>
</feature>
<dbReference type="VEuPathDB" id="FungiDB:G647_05383"/>
<dbReference type="Proteomes" id="UP000094526">
    <property type="component" value="Unassembled WGS sequence"/>
</dbReference>
<name>A0A1C1CQ46_9EURO</name>
<dbReference type="VEuPathDB" id="FungiDB:CLCR_07281"/>
<gene>
    <name evidence="2" type="ORF">CLCR_07281</name>
</gene>
<feature type="region of interest" description="Disordered" evidence="1">
    <location>
        <begin position="218"/>
        <end position="297"/>
    </location>
</feature>
<evidence type="ECO:0000313" key="2">
    <source>
        <dbReference type="EMBL" id="OCT50630.1"/>
    </source>
</evidence>
<dbReference type="AlphaFoldDB" id="A0A1C1CQ46"/>
<comment type="caution">
    <text evidence="2">The sequence shown here is derived from an EMBL/GenBank/DDBJ whole genome shotgun (WGS) entry which is preliminary data.</text>
</comment>
<protein>
    <submittedName>
        <fullName evidence="2">Uncharacterized protein</fullName>
    </submittedName>
</protein>
<feature type="region of interest" description="Disordered" evidence="1">
    <location>
        <begin position="106"/>
        <end position="127"/>
    </location>
</feature>
<evidence type="ECO:0000256" key="1">
    <source>
        <dbReference type="SAM" id="MobiDB-lite"/>
    </source>
</evidence>
<sequence>MTKASAASNEVFFKAIIKHCKEKPVVDYDGLATETNMSAGGAGNKVRAFLKELEEEGAAWANTAGGQATAGAKVPVVAGVKRKRAARKKVKDEAGGEEVTAAASAKMGDYATSSDNEPPRMKPAPYQDGTFAKKVMNKDKGKSKEIVAATSDKGPANKKPARGRAPAKVMQSAPINNSVVEGEETIVVTSNQGPAKNLPARGKTPAKVMKLAPTINSGVEGKELGDAPCEKDLNPAKESSAANPETKTLISAGTSDENEDALTTVEDKDDLAYDEDEDALASANEKAELSSDEDEVVPAISQHAAAQATEEEEIEGPEWLEELLSGSPVARFVPLSEVLVWQKTIPAKPASPWSSDDDADKDELESTKKE</sequence>
<accession>A0A1C1CQ46</accession>
<dbReference type="OrthoDB" id="4151130at2759"/>
<feature type="region of interest" description="Disordered" evidence="1">
    <location>
        <begin position="148"/>
        <end position="176"/>
    </location>
</feature>
<dbReference type="STRING" id="86049.A0A1C1CQ46"/>
<dbReference type="EMBL" id="LGRB01000010">
    <property type="protein sequence ID" value="OCT50630.1"/>
    <property type="molecule type" value="Genomic_DNA"/>
</dbReference>
<evidence type="ECO:0000313" key="3">
    <source>
        <dbReference type="Proteomes" id="UP000094526"/>
    </source>
</evidence>
<keyword evidence="3" id="KW-1185">Reference proteome</keyword>
<organism evidence="2 3">
    <name type="scientific">Cladophialophora carrionii</name>
    <dbReference type="NCBI Taxonomy" id="86049"/>
    <lineage>
        <taxon>Eukaryota</taxon>
        <taxon>Fungi</taxon>
        <taxon>Dikarya</taxon>
        <taxon>Ascomycota</taxon>
        <taxon>Pezizomycotina</taxon>
        <taxon>Eurotiomycetes</taxon>
        <taxon>Chaetothyriomycetidae</taxon>
        <taxon>Chaetothyriales</taxon>
        <taxon>Herpotrichiellaceae</taxon>
        <taxon>Cladophialophora</taxon>
    </lineage>
</organism>
<proteinExistence type="predicted"/>
<feature type="region of interest" description="Disordered" evidence="1">
    <location>
        <begin position="344"/>
        <end position="370"/>
    </location>
</feature>
<reference evidence="3" key="1">
    <citation type="submission" date="2015-07" db="EMBL/GenBank/DDBJ databases">
        <authorList>
            <person name="Teixeira M.M."/>
            <person name="Souza R.C."/>
            <person name="Almeida L.G."/>
            <person name="Vicente V.A."/>
            <person name="de Hoog S."/>
            <person name="Bocca A.L."/>
            <person name="de Almeida S.R."/>
            <person name="Vasconcelos A.T."/>
            <person name="Felipe M.S."/>
        </authorList>
    </citation>
    <scope>NUCLEOTIDE SEQUENCE [LARGE SCALE GENOMIC DNA]</scope>
    <source>
        <strain evidence="3">KSF</strain>
    </source>
</reference>